<gene>
    <name evidence="3" type="ordered locus">BMS_1612</name>
</gene>
<name>E1X0W8_HALMS</name>
<dbReference type="HOGENOM" id="CLU_340907_0_0_7"/>
<evidence type="ECO:0000313" key="3">
    <source>
        <dbReference type="EMBL" id="CBW26457.1"/>
    </source>
</evidence>
<dbReference type="PATRIC" id="fig|862908.3.peg.1534"/>
<evidence type="ECO:0000256" key="2">
    <source>
        <dbReference type="SAM" id="SignalP"/>
    </source>
</evidence>
<dbReference type="Proteomes" id="UP000008963">
    <property type="component" value="Chromosome"/>
</dbReference>
<protein>
    <submittedName>
        <fullName evidence="3">Membrane protein</fullName>
    </submittedName>
</protein>
<dbReference type="EMBL" id="FQ312005">
    <property type="protein sequence ID" value="CBW26457.1"/>
    <property type="molecule type" value="Genomic_DNA"/>
</dbReference>
<feature type="compositionally biased region" description="Low complexity" evidence="1">
    <location>
        <begin position="688"/>
        <end position="697"/>
    </location>
</feature>
<proteinExistence type="predicted"/>
<feature type="compositionally biased region" description="Polar residues" evidence="1">
    <location>
        <begin position="670"/>
        <end position="687"/>
    </location>
</feature>
<evidence type="ECO:0000256" key="1">
    <source>
        <dbReference type="SAM" id="MobiDB-lite"/>
    </source>
</evidence>
<feature type="signal peptide" evidence="2">
    <location>
        <begin position="1"/>
        <end position="22"/>
    </location>
</feature>
<organism evidence="3 4">
    <name type="scientific">Halobacteriovorax marinus (strain ATCC BAA-682 / DSM 15412 / SJ)</name>
    <name type="common">Bacteriovorax marinus</name>
    <dbReference type="NCBI Taxonomy" id="862908"/>
    <lineage>
        <taxon>Bacteria</taxon>
        <taxon>Pseudomonadati</taxon>
        <taxon>Bdellovibrionota</taxon>
        <taxon>Bacteriovoracia</taxon>
        <taxon>Bacteriovoracales</taxon>
        <taxon>Halobacteriovoraceae</taxon>
        <taxon>Halobacteriovorax</taxon>
    </lineage>
</organism>
<feature type="region of interest" description="Disordered" evidence="1">
    <location>
        <begin position="655"/>
        <end position="731"/>
    </location>
</feature>
<evidence type="ECO:0000313" key="4">
    <source>
        <dbReference type="Proteomes" id="UP000008963"/>
    </source>
</evidence>
<dbReference type="RefSeq" id="WP_014244239.1">
    <property type="nucleotide sequence ID" value="NC_016620.1"/>
</dbReference>
<dbReference type="AlphaFoldDB" id="E1X0W8"/>
<sequence>MIFSLKYTIILLLFVSLANAMAEDATESTNILCQEQIGNFTSSIAAQLGDDISQIAPSSCLNSLSFSERCKCLSDLEYKLDKEEQRELAKKLHRQYLGYHLKEKMNDINEKYFYYKKLYSIFELELPTCKINREDRFRLSEIMPDNHRRENLRDVPGNIFKSSRSFSQNFRGLNNSKVIFNSELREDSLIAFLSKVLVLSIEDGVIDTGNVEEAYEENIDEFIYTYTSIKKVNEERLREDVFQLFNLLGMALREADIEAEEMPTDYDQLKELVKTTFNSFLTAGFDNYEQSCLSLQEDVKDTIKYIDAPVFHLKNILFDSLSGSLISDEYLEGNGRNRPRINFLLCEGFKKYIPEVFEDYDQAFERFYSLRSDFEISYDGETLKIFPESVPQEMERALVKSLVQERAAVESFISEVKRIELNFIDMEDPLDTSTPTSAVYDNMDNPTMVRINREPINGEKPTKLQTARTKILDTVTNIVNRVDTPRKVVSIKELGTKASDKSSKSTSDKKKDIKEVIENVEENKYKLDLAKSPNLYNYFSNSGITSLSNFYKFDYKDPYSISSAVKVASTRNIPIGRTSSPRGAKVKKLKRDSNKRIPDSIKKYNDLNDIDYSYLDGTKKRKRSNYSISEFAKYRPRVNSEGKVTQGSFAENKTNEFNVIAPKEEEKKSLANQSGKISKSDASNVAPTSSSGTSATSINPTGVMATSDSSREDSPSERLSNEVSSVETTSNPKEKINAYISKNFLMEREFKEIEDHKLNDYKTSDNLVYVFIEREVKHIKIKYLQTYRIDYVDGKYYKNLLSTESLYRVEMTPSKIRVINDFFDLKRKGVIL</sequence>
<feature type="chain" id="PRO_5003154601" evidence="2">
    <location>
        <begin position="23"/>
        <end position="832"/>
    </location>
</feature>
<feature type="compositionally biased region" description="Basic and acidic residues" evidence="1">
    <location>
        <begin position="709"/>
        <end position="720"/>
    </location>
</feature>
<dbReference type="KEGG" id="bmx:BMS_1612"/>
<reference evidence="4" key="1">
    <citation type="journal article" date="2013" name="ISME J.">
        <title>A small predatory core genome in the divergent marine Bacteriovorax marinus SJ and the terrestrial Bdellovibrio bacteriovorus.</title>
        <authorList>
            <person name="Crossman L.C."/>
            <person name="Chen H."/>
            <person name="Cerdeno-Tarraga A.M."/>
            <person name="Brooks K."/>
            <person name="Quail M.A."/>
            <person name="Pineiro S.A."/>
            <person name="Hobley L."/>
            <person name="Sockett R.E."/>
            <person name="Bentley S.D."/>
            <person name="Parkhill J."/>
            <person name="Williams H.N."/>
            <person name="Stine O.C."/>
        </authorList>
    </citation>
    <scope>NUCLEOTIDE SEQUENCE [LARGE SCALE GENOMIC DNA]</scope>
    <source>
        <strain evidence="4">ATCC BAA-682 / DSM 15412 / SJ</strain>
    </source>
</reference>
<accession>E1X0W8</accession>
<feature type="compositionally biased region" description="Polar residues" evidence="1">
    <location>
        <begin position="721"/>
        <end position="731"/>
    </location>
</feature>
<keyword evidence="4" id="KW-1185">Reference proteome</keyword>
<keyword evidence="2" id="KW-0732">Signal</keyword>